<evidence type="ECO:0000259" key="22">
    <source>
        <dbReference type="Pfam" id="PF02896"/>
    </source>
</evidence>
<dbReference type="RefSeq" id="WP_017824967.1">
    <property type="nucleotide sequence ID" value="NZ_KB403093.1"/>
</dbReference>
<keyword evidence="12 17" id="KW-0598">Phosphotransferase system</keyword>
<dbReference type="GO" id="GO:0016301">
    <property type="term" value="F:kinase activity"/>
    <property type="evidence" value="ECO:0007669"/>
    <property type="project" value="UniProtKB-KW"/>
</dbReference>
<feature type="domain" description="PEP-utilising enzyme mobile" evidence="21">
    <location>
        <begin position="152"/>
        <end position="221"/>
    </location>
</feature>
<evidence type="ECO:0000256" key="13">
    <source>
        <dbReference type="ARBA" id="ARBA00022723"/>
    </source>
</evidence>
<evidence type="ECO:0000256" key="8">
    <source>
        <dbReference type="ARBA" id="ARBA00022448"/>
    </source>
</evidence>
<gene>
    <name evidence="24" type="ORF">D641_0107165</name>
</gene>
<dbReference type="InterPro" id="IPR008279">
    <property type="entry name" value="PEP-util_enz_mobile_dom"/>
</dbReference>
<dbReference type="AlphaFoldDB" id="A0A022KUT5"/>
<keyword evidence="8 17" id="KW-0813">Transport</keyword>
<dbReference type="SUPFAM" id="SSF52009">
    <property type="entry name" value="Phosphohistidine domain"/>
    <property type="match status" value="1"/>
</dbReference>
<feature type="domain" description="PEP-utilising enzyme C-terminal" evidence="22">
    <location>
        <begin position="255"/>
        <end position="534"/>
    </location>
</feature>
<dbReference type="InterPro" id="IPR036637">
    <property type="entry name" value="Phosphohistidine_dom_sf"/>
</dbReference>
<comment type="cofactor">
    <cofactor evidence="2 17 20">
        <name>Mg(2+)</name>
        <dbReference type="ChEBI" id="CHEBI:18420"/>
    </cofactor>
</comment>
<dbReference type="InterPro" id="IPR008731">
    <property type="entry name" value="PTS_EIN"/>
</dbReference>
<dbReference type="InterPro" id="IPR050499">
    <property type="entry name" value="PEP-utilizing_PTS_enzyme"/>
</dbReference>
<dbReference type="STRING" id="1249481.D641_0107165"/>
<dbReference type="InterPro" id="IPR024692">
    <property type="entry name" value="PTS_EI"/>
</dbReference>
<evidence type="ECO:0000256" key="1">
    <source>
        <dbReference type="ARBA" id="ARBA00000683"/>
    </source>
</evidence>
<dbReference type="SUPFAM" id="SSF47831">
    <property type="entry name" value="Enzyme I of the PEP:sugar phosphotransferase system HPr-binding (sub)domain"/>
    <property type="match status" value="1"/>
</dbReference>
<feature type="active site" description="Tele-phosphohistidine intermediate" evidence="18">
    <location>
        <position position="188"/>
    </location>
</feature>
<reference evidence="24 25" key="1">
    <citation type="journal article" date="2013" name="Genome Announc.">
        <title>Draft genome sequence of an Actinobacterium, Brachybacterium muris strain UCD-AY4.</title>
        <authorList>
            <person name="Lo J.R."/>
            <person name="Lang J.M."/>
            <person name="Darling A.E."/>
            <person name="Eisen J.A."/>
            <person name="Coil D.A."/>
        </authorList>
    </citation>
    <scope>NUCLEOTIDE SEQUENCE [LARGE SCALE GENOMIC DNA]</scope>
    <source>
        <strain evidence="24 25">UCD-AY4</strain>
    </source>
</reference>
<keyword evidence="13 17" id="KW-0479">Metal-binding</keyword>
<dbReference type="InterPro" id="IPR040442">
    <property type="entry name" value="Pyrv_kinase-like_dom_sf"/>
</dbReference>
<evidence type="ECO:0000313" key="24">
    <source>
        <dbReference type="EMBL" id="EYT49607.1"/>
    </source>
</evidence>
<dbReference type="PANTHER" id="PTHR46244:SF3">
    <property type="entry name" value="PHOSPHOENOLPYRUVATE-PROTEIN PHOSPHOTRANSFERASE"/>
    <property type="match status" value="1"/>
</dbReference>
<feature type="binding site" evidence="19">
    <location>
        <position position="326"/>
    </location>
    <ligand>
        <name>phosphoenolpyruvate</name>
        <dbReference type="ChEBI" id="CHEBI:58702"/>
    </ligand>
</feature>
<evidence type="ECO:0000256" key="11">
    <source>
        <dbReference type="ARBA" id="ARBA00022679"/>
    </source>
</evidence>
<evidence type="ECO:0000256" key="19">
    <source>
        <dbReference type="PIRSR" id="PIRSR000732-2"/>
    </source>
</evidence>
<organism evidence="24 25">
    <name type="scientific">Brachybacterium muris UCD-AY4</name>
    <dbReference type="NCBI Taxonomy" id="1249481"/>
    <lineage>
        <taxon>Bacteria</taxon>
        <taxon>Bacillati</taxon>
        <taxon>Actinomycetota</taxon>
        <taxon>Actinomycetes</taxon>
        <taxon>Micrococcales</taxon>
        <taxon>Dermabacteraceae</taxon>
        <taxon>Brachybacterium</taxon>
    </lineage>
</organism>
<comment type="function">
    <text evidence="3 17">General (non sugar-specific) component of the phosphoenolpyruvate-dependent sugar phosphotransferase system (sugar PTS). This major carbohydrate active-transport system catalyzes the phosphorylation of incoming sugar substrates concomitantly with their translocation across the cell membrane. Enzyme I transfers the phosphoryl group from phosphoenolpyruvate (PEP) to the phosphoryl carrier protein (HPr).</text>
</comment>
<dbReference type="InterPro" id="IPR000121">
    <property type="entry name" value="PEP_util_C"/>
</dbReference>
<comment type="subcellular location">
    <subcellularLocation>
        <location evidence="4 17">Cytoplasm</location>
    </subcellularLocation>
</comment>
<dbReference type="NCBIfam" id="TIGR01417">
    <property type="entry name" value="PTS_I_fam"/>
    <property type="match status" value="1"/>
</dbReference>
<feature type="binding site" evidence="20">
    <location>
        <position position="415"/>
    </location>
    <ligand>
        <name>Mg(2+)</name>
        <dbReference type="ChEBI" id="CHEBI:18420"/>
    </ligand>
</feature>
<keyword evidence="15 17" id="KW-0460">Magnesium</keyword>
<evidence type="ECO:0000256" key="5">
    <source>
        <dbReference type="ARBA" id="ARBA00007837"/>
    </source>
</evidence>
<evidence type="ECO:0000256" key="7">
    <source>
        <dbReference type="ARBA" id="ARBA00016544"/>
    </source>
</evidence>
<proteinExistence type="inferred from homology"/>
<evidence type="ECO:0000256" key="10">
    <source>
        <dbReference type="ARBA" id="ARBA00022597"/>
    </source>
</evidence>
<dbReference type="SUPFAM" id="SSF51621">
    <property type="entry name" value="Phosphoenolpyruvate/pyruvate domain"/>
    <property type="match status" value="1"/>
</dbReference>
<dbReference type="PRINTS" id="PR01736">
    <property type="entry name" value="PHPHTRNFRASE"/>
</dbReference>
<dbReference type="PANTHER" id="PTHR46244">
    <property type="entry name" value="PHOSPHOENOLPYRUVATE-PROTEIN PHOSPHOTRANSFERASE"/>
    <property type="match status" value="1"/>
</dbReference>
<dbReference type="Pfam" id="PF00391">
    <property type="entry name" value="PEP-utilizers"/>
    <property type="match status" value="1"/>
</dbReference>
<evidence type="ECO:0000256" key="18">
    <source>
        <dbReference type="PIRSR" id="PIRSR000732-1"/>
    </source>
</evidence>
<dbReference type="GO" id="GO:0046872">
    <property type="term" value="F:metal ion binding"/>
    <property type="evidence" value="ECO:0007669"/>
    <property type="project" value="UniProtKB-KW"/>
</dbReference>
<evidence type="ECO:0000259" key="23">
    <source>
        <dbReference type="Pfam" id="PF05524"/>
    </source>
</evidence>
<dbReference type="Pfam" id="PF02896">
    <property type="entry name" value="PEP-utilizers_C"/>
    <property type="match status" value="1"/>
</dbReference>
<dbReference type="GO" id="GO:0005737">
    <property type="term" value="C:cytoplasm"/>
    <property type="evidence" value="ECO:0007669"/>
    <property type="project" value="UniProtKB-SubCell"/>
</dbReference>
<evidence type="ECO:0000256" key="20">
    <source>
        <dbReference type="PIRSR" id="PIRSR000732-3"/>
    </source>
</evidence>
<dbReference type="InterPro" id="IPR006318">
    <property type="entry name" value="PTS_EI-like"/>
</dbReference>
<dbReference type="GO" id="GO:0008965">
    <property type="term" value="F:phosphoenolpyruvate-protein phosphotransferase activity"/>
    <property type="evidence" value="ECO:0007669"/>
    <property type="project" value="UniProtKB-EC"/>
</dbReference>
<evidence type="ECO:0000256" key="15">
    <source>
        <dbReference type="ARBA" id="ARBA00022842"/>
    </source>
</evidence>
<feature type="binding site" evidence="19">
    <location>
        <begin position="438"/>
        <end position="439"/>
    </location>
    <ligand>
        <name>phosphoenolpyruvate</name>
        <dbReference type="ChEBI" id="CHEBI:58702"/>
    </ligand>
</feature>
<evidence type="ECO:0000256" key="17">
    <source>
        <dbReference type="PIRNR" id="PIRNR000732"/>
    </source>
</evidence>
<dbReference type="Gene3D" id="1.10.274.10">
    <property type="entry name" value="PtsI, HPr-binding domain"/>
    <property type="match status" value="1"/>
</dbReference>
<feature type="active site" description="Proton donor" evidence="18">
    <location>
        <position position="497"/>
    </location>
</feature>
<evidence type="ECO:0000256" key="4">
    <source>
        <dbReference type="ARBA" id="ARBA00004496"/>
    </source>
</evidence>
<evidence type="ECO:0000256" key="3">
    <source>
        <dbReference type="ARBA" id="ARBA00002728"/>
    </source>
</evidence>
<evidence type="ECO:0000259" key="21">
    <source>
        <dbReference type="Pfam" id="PF00391"/>
    </source>
</evidence>
<dbReference type="PIRSF" id="PIRSF000732">
    <property type="entry name" value="PTS_enzyme_I"/>
    <property type="match status" value="1"/>
</dbReference>
<name>A0A022KUT5_9MICO</name>
<evidence type="ECO:0000256" key="14">
    <source>
        <dbReference type="ARBA" id="ARBA00022777"/>
    </source>
</evidence>
<dbReference type="Gene3D" id="3.50.30.10">
    <property type="entry name" value="Phosphohistidine domain"/>
    <property type="match status" value="1"/>
</dbReference>
<evidence type="ECO:0000256" key="16">
    <source>
        <dbReference type="ARBA" id="ARBA00033235"/>
    </source>
</evidence>
<keyword evidence="14 17" id="KW-0418">Kinase</keyword>
<evidence type="ECO:0000256" key="6">
    <source>
        <dbReference type="ARBA" id="ARBA00012232"/>
    </source>
</evidence>
<keyword evidence="10 17" id="KW-0762">Sugar transport</keyword>
<comment type="similarity">
    <text evidence="5 17">Belongs to the PEP-utilizing enzyme family.</text>
</comment>
<dbReference type="InterPro" id="IPR036618">
    <property type="entry name" value="PtsI_HPr-bd_sf"/>
</dbReference>
<feature type="binding site" evidence="20">
    <location>
        <position position="439"/>
    </location>
    <ligand>
        <name>Mg(2+)</name>
        <dbReference type="ChEBI" id="CHEBI:18420"/>
    </ligand>
</feature>
<keyword evidence="11 17" id="KW-0808">Transferase</keyword>
<dbReference type="Pfam" id="PF05524">
    <property type="entry name" value="PEP-utilisers_N"/>
    <property type="match status" value="1"/>
</dbReference>
<keyword evidence="9 17" id="KW-0963">Cytoplasm</keyword>
<comment type="catalytic activity">
    <reaction evidence="1 17">
        <text>L-histidyl-[protein] + phosphoenolpyruvate = N(pros)-phospho-L-histidyl-[protein] + pyruvate</text>
        <dbReference type="Rhea" id="RHEA:23880"/>
        <dbReference type="Rhea" id="RHEA-COMP:9745"/>
        <dbReference type="Rhea" id="RHEA-COMP:9746"/>
        <dbReference type="ChEBI" id="CHEBI:15361"/>
        <dbReference type="ChEBI" id="CHEBI:29979"/>
        <dbReference type="ChEBI" id="CHEBI:58702"/>
        <dbReference type="ChEBI" id="CHEBI:64837"/>
        <dbReference type="EC" id="2.7.3.9"/>
    </reaction>
</comment>
<dbReference type="OrthoDB" id="9765468at2"/>
<dbReference type="EMBL" id="AORC01000008">
    <property type="protein sequence ID" value="EYT49607.1"/>
    <property type="molecule type" value="Genomic_DNA"/>
</dbReference>
<evidence type="ECO:0000256" key="2">
    <source>
        <dbReference type="ARBA" id="ARBA00001946"/>
    </source>
</evidence>
<evidence type="ECO:0000256" key="9">
    <source>
        <dbReference type="ARBA" id="ARBA00022490"/>
    </source>
</evidence>
<dbReference type="HOGENOM" id="CLU_007308_7_0_11"/>
<keyword evidence="24" id="KW-0670">Pyruvate</keyword>
<feature type="binding site" evidence="19">
    <location>
        <position position="449"/>
    </location>
    <ligand>
        <name>phosphoenolpyruvate</name>
        <dbReference type="ChEBI" id="CHEBI:58702"/>
    </ligand>
</feature>
<feature type="domain" description="Phosphotransferase system enzyme I N-terminal" evidence="23">
    <location>
        <begin position="5"/>
        <end position="125"/>
    </location>
</feature>
<accession>A0A022KUT5</accession>
<sequence length="572" mass="59748">MSQYTGVAVSPGRVVGTIRTMAPPVAEPPADEKVPDGIDPTVEAERIPVAAAAVQQSLTRLAERAKGEGRTILEATAQMAADPSLTQTAQGLVLTGGKSAARAVWEAGDQVANMLEGLGGYMAERATDVRDVRGRIVAELRGEQAPGIPEVEEPFILTAIDLAPADTATLDPDRVLALVTSDGGPQSHTAILARQLGLPAIVAARGIHAFPDGTEVFVDAGLGTITDEITEEHHRFAQAWVELQKNPLTYEGGGAVLTDGTEVQLLANIGNAQDAEKAAAAHADGVGLFRTEFLFLDREDEPSVEEQTTAYAEVFSHFPGQKVVVRTIDAGADKPLPFLTDADEPNPALGVRAYRTSWEKRSVLTNQLDAIAAAAKASEATVWVMAPMISTVEDTEDFASMCRERDLAPAGIMVETPSAAITADRQLAECDFASIGTNDLTQYTMAADRQLGSLAHLNNPWQPAVLALVQATCTGARRAGGDPEAFGAKANKPVGVCGEAAGDPGLAVVLVGLGVNSLSMTPRSLPTVAKVLSTVTLEQAKELAAKAVAARTAEEGRDAVRAGLPILGELGL</sequence>
<dbReference type="Gene3D" id="3.20.20.60">
    <property type="entry name" value="Phosphoenolpyruvate-binding domains"/>
    <property type="match status" value="1"/>
</dbReference>
<dbReference type="EC" id="2.7.3.9" evidence="6 17"/>
<dbReference type="Proteomes" id="UP000019754">
    <property type="component" value="Unassembled WGS sequence"/>
</dbReference>
<comment type="caution">
    <text evidence="24">The sequence shown here is derived from an EMBL/GenBank/DDBJ whole genome shotgun (WGS) entry which is preliminary data.</text>
</comment>
<keyword evidence="25" id="KW-1185">Reference proteome</keyword>
<protein>
    <recommendedName>
        <fullName evidence="7 17">Phosphoenolpyruvate-protein phosphotransferase</fullName>
        <ecNumber evidence="6 17">2.7.3.9</ecNumber>
    </recommendedName>
    <alternativeName>
        <fullName evidence="16 17">Phosphotransferase system, enzyme I</fullName>
    </alternativeName>
</protein>
<evidence type="ECO:0000256" key="12">
    <source>
        <dbReference type="ARBA" id="ARBA00022683"/>
    </source>
</evidence>
<dbReference type="InterPro" id="IPR015813">
    <property type="entry name" value="Pyrv/PenolPyrv_kinase-like_dom"/>
</dbReference>
<evidence type="ECO:0000313" key="25">
    <source>
        <dbReference type="Proteomes" id="UP000019754"/>
    </source>
</evidence>
<dbReference type="GO" id="GO:0009401">
    <property type="term" value="P:phosphoenolpyruvate-dependent sugar phosphotransferase system"/>
    <property type="evidence" value="ECO:0007669"/>
    <property type="project" value="UniProtKB-KW"/>
</dbReference>
<feature type="binding site" evidence="19">
    <location>
        <position position="290"/>
    </location>
    <ligand>
        <name>phosphoenolpyruvate</name>
        <dbReference type="ChEBI" id="CHEBI:58702"/>
    </ligand>
</feature>